<dbReference type="InterPro" id="IPR053746">
    <property type="entry name" value="Viral_HT_Connector_Assembly"/>
</dbReference>
<sequence>MIISLTDAKKLNSTIEQEDLDAFEQSVRGLTNNNFQNTAVRFSGISLEEPNLIKVNDSIKGLRKGDTLEVNYSSYNDGLYTVEEIFEGAIKVSEESFLEEESNDLMVTLVSYPADIKRGIKKLIEYDKKMANKVGIKSETISRMSTTYYDVTAAENTEGYPSNLLSFLKKYKKMRW</sequence>
<dbReference type="Gene3D" id="1.10.246.150">
    <property type="match status" value="1"/>
</dbReference>
<dbReference type="Proteomes" id="UP000307201">
    <property type="component" value="Unassembled WGS sequence"/>
</dbReference>
<reference evidence="1 2" key="1">
    <citation type="submission" date="2019-05" db="EMBL/GenBank/DDBJ databases">
        <title>The metagenome of a microbial culture collection derived from dairy environment covers the genomic content of the human microbiome.</title>
        <authorList>
            <person name="Roder T."/>
            <person name="Wuthrich D."/>
            <person name="Sattari Z."/>
            <person name="Von Ah U."/>
            <person name="Bar C."/>
            <person name="Ronchi F."/>
            <person name="Macpherson A.J."/>
            <person name="Ganal-Vonarburg S.C."/>
            <person name="Bruggmann R."/>
            <person name="Vergeres G."/>
        </authorList>
    </citation>
    <scope>NUCLEOTIDE SEQUENCE [LARGE SCALE GENOMIC DNA]</scope>
    <source>
        <strain evidence="1 2">FAM 24235</strain>
    </source>
</reference>
<gene>
    <name evidence="1" type="ORF">FEZ48_02810</name>
</gene>
<dbReference type="EMBL" id="VBTE01000005">
    <property type="protein sequence ID" value="TLQ08832.1"/>
    <property type="molecule type" value="Genomic_DNA"/>
</dbReference>
<name>A0A5R9C6T4_9LACT</name>
<evidence type="ECO:0000313" key="1">
    <source>
        <dbReference type="EMBL" id="TLQ08832.1"/>
    </source>
</evidence>
<accession>A0A5R9C6T4</accession>
<organism evidence="1 2">
    <name type="scientific">Marinilactibacillus psychrotolerans</name>
    <dbReference type="NCBI Taxonomy" id="191770"/>
    <lineage>
        <taxon>Bacteria</taxon>
        <taxon>Bacillati</taxon>
        <taxon>Bacillota</taxon>
        <taxon>Bacilli</taxon>
        <taxon>Lactobacillales</taxon>
        <taxon>Carnobacteriaceae</taxon>
        <taxon>Marinilactibacillus</taxon>
    </lineage>
</organism>
<dbReference type="RefSeq" id="WP_138471010.1">
    <property type="nucleotide sequence ID" value="NZ_VBTE01000005.1"/>
</dbReference>
<dbReference type="OrthoDB" id="2045334at2"/>
<evidence type="ECO:0000313" key="2">
    <source>
        <dbReference type="Proteomes" id="UP000307201"/>
    </source>
</evidence>
<proteinExistence type="predicted"/>
<comment type="caution">
    <text evidence="1">The sequence shown here is derived from an EMBL/GenBank/DDBJ whole genome shotgun (WGS) entry which is preliminary data.</text>
</comment>
<dbReference type="AlphaFoldDB" id="A0A5R9C6T4"/>
<protein>
    <submittedName>
        <fullName evidence="1">Uncharacterized protein</fullName>
    </submittedName>
</protein>